<evidence type="ECO:0000259" key="2">
    <source>
        <dbReference type="Pfam" id="PF13421"/>
    </source>
</evidence>
<dbReference type="InterPro" id="IPR025874">
    <property type="entry name" value="DZR"/>
</dbReference>
<comment type="caution">
    <text evidence="3">The sequence shown here is derived from an EMBL/GenBank/DDBJ whole genome shotgun (WGS) entry which is preliminary data.</text>
</comment>
<name>A0A430JG39_9BACL</name>
<dbReference type="Pfam" id="PF13421">
    <property type="entry name" value="Band_7_1"/>
    <property type="match status" value="1"/>
</dbReference>
<dbReference type="Proteomes" id="UP000276128">
    <property type="component" value="Unassembled WGS sequence"/>
</dbReference>
<dbReference type="Pfam" id="PF12773">
    <property type="entry name" value="DZR"/>
    <property type="match status" value="2"/>
</dbReference>
<sequence>MAIIDLVKYNGPPLALAWKYPNEELSTWTQLIVNESQEALFVKGGQALDLFGPGRHTLSSQNIPLLSSIINLPFGGKSPYTAEIWFVNKAHTLDIKWGTPSPIQLQDPKYQLPVSVRAFGQFGVQIENTRKFLVKINGTLPVFDQATLVKHFSGVLLMNVNKLISGYLVHNKISILDINAYVEDISKHMEQSIGPVFEEYGIRLANFNVVSINIPDNDNVTQRLKDALAKRAEMDILGFTYQQERTFNTLEGAASKNGVGSSIMDAGLGAAMGIGIGGPIGQNLAQLTNQLTVQDETRACPKCQAANKADARFCYSCGSSLQSGAPIAEKVACDNCGKPVDPNSKFCSHCGDAVRPCPTCKADNPQHARACVKCGAALSMPCPQCGHVLAPGAKFCPECGVHVGLPQCEQCKTDVQPGQKFCLECGNKLS</sequence>
<evidence type="ECO:0000259" key="1">
    <source>
        <dbReference type="Pfam" id="PF12773"/>
    </source>
</evidence>
<dbReference type="PANTHER" id="PTHR37826">
    <property type="entry name" value="FLOTILLIN BAND_7_5 DOMAIN PROTEIN"/>
    <property type="match status" value="1"/>
</dbReference>
<feature type="domain" description="SPFH" evidence="2">
    <location>
        <begin position="19"/>
        <end position="226"/>
    </location>
</feature>
<dbReference type="EMBL" id="RXHU01000024">
    <property type="protein sequence ID" value="RTE09991.1"/>
    <property type="molecule type" value="Genomic_DNA"/>
</dbReference>
<dbReference type="InterPro" id="IPR033880">
    <property type="entry name" value="SPFH_YdjI"/>
</dbReference>
<keyword evidence="4" id="KW-1185">Reference proteome</keyword>
<dbReference type="RefSeq" id="WP_126141035.1">
    <property type="nucleotide sequence ID" value="NZ_RXHU01000024.1"/>
</dbReference>
<organism evidence="3 4">
    <name type="scientific">Paenibacillus whitsoniae</name>
    <dbReference type="NCBI Taxonomy" id="2496558"/>
    <lineage>
        <taxon>Bacteria</taxon>
        <taxon>Bacillati</taxon>
        <taxon>Bacillota</taxon>
        <taxon>Bacilli</taxon>
        <taxon>Bacillales</taxon>
        <taxon>Paenibacillaceae</taxon>
        <taxon>Paenibacillus</taxon>
    </lineage>
</organism>
<protein>
    <submittedName>
        <fullName evidence="3">SPFH domain-containing protein</fullName>
    </submittedName>
</protein>
<dbReference type="PANTHER" id="PTHR37826:SF2">
    <property type="entry name" value="ZINC-RIBBON DOMAIN-CONTAINING PROTEIN"/>
    <property type="match status" value="1"/>
</dbReference>
<reference evidence="3 4" key="1">
    <citation type="submission" date="2018-12" db="EMBL/GenBank/DDBJ databases">
        <title>Bacillus ochoae sp. nov., Paenibacillus whitsoniae sp. nov., Paenibacillus spiritus sp. nov. Isolated from the Mars Exploration Rover during spacecraft assembly.</title>
        <authorList>
            <person name="Seuylemezian A."/>
            <person name="Vaishampayan P."/>
        </authorList>
    </citation>
    <scope>NUCLEOTIDE SEQUENCE [LARGE SCALE GENOMIC DNA]</scope>
    <source>
        <strain evidence="3 4">MER 54</strain>
    </source>
</reference>
<feature type="domain" description="DZANK-type" evidence="1">
    <location>
        <begin position="357"/>
        <end position="400"/>
    </location>
</feature>
<dbReference type="AlphaFoldDB" id="A0A430JG39"/>
<evidence type="ECO:0000313" key="3">
    <source>
        <dbReference type="EMBL" id="RTE09991.1"/>
    </source>
</evidence>
<dbReference type="OrthoDB" id="9764015at2"/>
<accession>A0A430JG39</accession>
<gene>
    <name evidence="3" type="ORF">EJQ19_09850</name>
</gene>
<dbReference type="CDD" id="cd03408">
    <property type="entry name" value="SPFH_like_u1"/>
    <property type="match status" value="1"/>
</dbReference>
<evidence type="ECO:0000313" key="4">
    <source>
        <dbReference type="Proteomes" id="UP000276128"/>
    </source>
</evidence>
<feature type="domain" description="DZANK-type" evidence="1">
    <location>
        <begin position="300"/>
        <end position="351"/>
    </location>
</feature>
<proteinExistence type="predicted"/>